<evidence type="ECO:0000259" key="1">
    <source>
        <dbReference type="Pfam" id="PF01593"/>
    </source>
</evidence>
<feature type="domain" description="Amine oxidase" evidence="1">
    <location>
        <begin position="10"/>
        <end position="260"/>
    </location>
</feature>
<dbReference type="GO" id="GO:0016491">
    <property type="term" value="F:oxidoreductase activity"/>
    <property type="evidence" value="ECO:0007669"/>
    <property type="project" value="InterPro"/>
</dbReference>
<reference evidence="2 3" key="1">
    <citation type="journal article" date="2015" name="Int. J. Syst. Evol. Microbiol.">
        <title>Exiguobacterium enclense sp. nov., isolated from sediment.</title>
        <authorList>
            <person name="Dastager S.G."/>
            <person name="Mawlankar R."/>
            <person name="Sonalkar V.V."/>
            <person name="Thorat M.N."/>
            <person name="Mual P."/>
            <person name="Verma A."/>
            <person name="Krishnamurthi S."/>
            <person name="Tang S.K."/>
            <person name="Li W.J."/>
        </authorList>
    </citation>
    <scope>NUCLEOTIDE SEQUENCE [LARGE SCALE GENOMIC DNA]</scope>
    <source>
        <strain evidence="2 3">NIO-1109</strain>
    </source>
</reference>
<evidence type="ECO:0000313" key="2">
    <source>
        <dbReference type="EMBL" id="KSU50503.1"/>
    </source>
</evidence>
<dbReference type="InterPro" id="IPR036188">
    <property type="entry name" value="FAD/NAD-bd_sf"/>
</dbReference>
<protein>
    <recommendedName>
        <fullName evidence="1">Amine oxidase domain-containing protein</fullName>
    </recommendedName>
</protein>
<sequence length="423" mass="47898">MTIGIIGGGLSGLTAAALFAKQGTPVTLWDAGLLGGRATSQTVKGFTFNYGAHAIYGRDQSILRKLTKQLGIEVTWLDFSASRAKYEFSGHLTAVPANAWGLLKTEVIEGTNKVRFTWEIIKTILRVERGDPQQSIGQWLKTERVDEQVAQLMLDLASTNFFTAEPEKIPSDVYFEYYQKLFRTRKPVSYIEGGWQGLVQELERIILENRGEILKKTKITAVESTTTGFLVRDRKKQEWNVERIIFAVPPREILKMATPTAIQRFVTPYASHEPVEVFVYDLGLHPYIQTPYSYIYDRSHRAFITDLSHYDASLAPKDGQVLQAIAYLEHDRLEEPDYIGHVRTGIEQMLDVHFADWRQRIVAERTIKRAVVQEIKWKMGQAPLATHIPDHAGVAFVGDWCEGTGQLSELAFSSAVSVFNRWT</sequence>
<dbReference type="AlphaFoldDB" id="A0A0V8GJP1"/>
<dbReference type="PANTHER" id="PTHR42923:SF3">
    <property type="entry name" value="PROTOPORPHYRINOGEN OXIDASE"/>
    <property type="match status" value="1"/>
</dbReference>
<dbReference type="InterPro" id="IPR002937">
    <property type="entry name" value="Amino_oxidase"/>
</dbReference>
<evidence type="ECO:0000313" key="3">
    <source>
        <dbReference type="Proteomes" id="UP000053797"/>
    </source>
</evidence>
<organism evidence="2 3">
    <name type="scientific">Exiguobacterium indicum</name>
    <dbReference type="NCBI Taxonomy" id="296995"/>
    <lineage>
        <taxon>Bacteria</taxon>
        <taxon>Bacillati</taxon>
        <taxon>Bacillota</taxon>
        <taxon>Bacilli</taxon>
        <taxon>Bacillales</taxon>
        <taxon>Bacillales Family XII. Incertae Sedis</taxon>
        <taxon>Exiguobacterium</taxon>
    </lineage>
</organism>
<dbReference type="OrthoDB" id="269318at2"/>
<dbReference type="InterPro" id="IPR050464">
    <property type="entry name" value="Zeta_carotene_desat/Oxidored"/>
</dbReference>
<dbReference type="RefSeq" id="WP_058264773.1">
    <property type="nucleotide sequence ID" value="NZ_FMYN01000001.1"/>
</dbReference>
<dbReference type="Proteomes" id="UP000053797">
    <property type="component" value="Unassembled WGS sequence"/>
</dbReference>
<dbReference type="Gene3D" id="3.50.50.60">
    <property type="entry name" value="FAD/NAD(P)-binding domain"/>
    <property type="match status" value="1"/>
</dbReference>
<proteinExistence type="predicted"/>
<dbReference type="EMBL" id="LNQL01000001">
    <property type="protein sequence ID" value="KSU50503.1"/>
    <property type="molecule type" value="Genomic_DNA"/>
</dbReference>
<comment type="caution">
    <text evidence="2">The sequence shown here is derived from an EMBL/GenBank/DDBJ whole genome shotgun (WGS) entry which is preliminary data.</text>
</comment>
<dbReference type="PANTHER" id="PTHR42923">
    <property type="entry name" value="PROTOPORPHYRINOGEN OXIDASE"/>
    <property type="match status" value="1"/>
</dbReference>
<dbReference type="Pfam" id="PF01593">
    <property type="entry name" value="Amino_oxidase"/>
    <property type="match status" value="1"/>
</dbReference>
<name>A0A0V8GJP1_9BACL</name>
<dbReference type="Gene3D" id="3.90.660.50">
    <property type="match status" value="1"/>
</dbReference>
<accession>A0A0V8GJP1</accession>
<gene>
    <name evidence="2" type="ORF">AS033_03735</name>
</gene>
<dbReference type="SUPFAM" id="SSF51905">
    <property type="entry name" value="FAD/NAD(P)-binding domain"/>
    <property type="match status" value="1"/>
</dbReference>